<sequence>MSFKIKDLGTLKYFLGVEISRSADGISLCQRKFCLELLSDAGFLESKPAKTPLSMKTSLSASDGVPILDGSDFRHLLGQFQYVTTTTPDICFPVQQLCQFQGAPTTSHLQALHRILRYLKAHLSQGLWFPSSNSTHLTGYCDSDWATCPDTRRFVTGYCTFLGNSLITWKSKKQSTVSRSSSEVEYRALAQLSCEV</sequence>
<accession>A0AAV2G0H0</accession>
<dbReference type="Proteomes" id="UP001497516">
    <property type="component" value="Chromosome 7"/>
</dbReference>
<dbReference type="PANTHER" id="PTHR11439:SF470">
    <property type="entry name" value="CYSTEINE-RICH RLK (RECEPTOR-LIKE PROTEIN KINASE) 8"/>
    <property type="match status" value="1"/>
</dbReference>
<name>A0AAV2G0H0_9ROSI</name>
<evidence type="ECO:0000313" key="1">
    <source>
        <dbReference type="EMBL" id="CAL1404076.1"/>
    </source>
</evidence>
<organism evidence="1 2">
    <name type="scientific">Linum trigynum</name>
    <dbReference type="NCBI Taxonomy" id="586398"/>
    <lineage>
        <taxon>Eukaryota</taxon>
        <taxon>Viridiplantae</taxon>
        <taxon>Streptophyta</taxon>
        <taxon>Embryophyta</taxon>
        <taxon>Tracheophyta</taxon>
        <taxon>Spermatophyta</taxon>
        <taxon>Magnoliopsida</taxon>
        <taxon>eudicotyledons</taxon>
        <taxon>Gunneridae</taxon>
        <taxon>Pentapetalae</taxon>
        <taxon>rosids</taxon>
        <taxon>fabids</taxon>
        <taxon>Malpighiales</taxon>
        <taxon>Linaceae</taxon>
        <taxon>Linum</taxon>
    </lineage>
</organism>
<reference evidence="1 2" key="1">
    <citation type="submission" date="2024-04" db="EMBL/GenBank/DDBJ databases">
        <authorList>
            <person name="Fracassetti M."/>
        </authorList>
    </citation>
    <scope>NUCLEOTIDE SEQUENCE [LARGE SCALE GENOMIC DNA]</scope>
</reference>
<dbReference type="PANTHER" id="PTHR11439">
    <property type="entry name" value="GAG-POL-RELATED RETROTRANSPOSON"/>
    <property type="match status" value="1"/>
</dbReference>
<gene>
    <name evidence="1" type="ORF">LTRI10_LOCUS43962</name>
</gene>
<protein>
    <recommendedName>
        <fullName evidence="3">Mitochondrial protein</fullName>
    </recommendedName>
</protein>
<evidence type="ECO:0008006" key="3">
    <source>
        <dbReference type="Google" id="ProtNLM"/>
    </source>
</evidence>
<dbReference type="SUPFAM" id="SSF56672">
    <property type="entry name" value="DNA/RNA polymerases"/>
    <property type="match status" value="1"/>
</dbReference>
<dbReference type="AlphaFoldDB" id="A0AAV2G0H0"/>
<proteinExistence type="predicted"/>
<dbReference type="EMBL" id="OZ034820">
    <property type="protein sequence ID" value="CAL1404076.1"/>
    <property type="molecule type" value="Genomic_DNA"/>
</dbReference>
<evidence type="ECO:0000313" key="2">
    <source>
        <dbReference type="Proteomes" id="UP001497516"/>
    </source>
</evidence>
<dbReference type="CDD" id="cd09272">
    <property type="entry name" value="RNase_HI_RT_Ty1"/>
    <property type="match status" value="1"/>
</dbReference>
<keyword evidence="2" id="KW-1185">Reference proteome</keyword>
<dbReference type="InterPro" id="IPR043502">
    <property type="entry name" value="DNA/RNA_pol_sf"/>
</dbReference>